<comment type="caution">
    <text evidence="4">The sequence shown here is derived from an EMBL/GenBank/DDBJ whole genome shotgun (WGS) entry which is preliminary data.</text>
</comment>
<dbReference type="EMBL" id="CAUYUJ010015341">
    <property type="protein sequence ID" value="CAK0852778.1"/>
    <property type="molecule type" value="Genomic_DNA"/>
</dbReference>
<dbReference type="Proteomes" id="UP001189429">
    <property type="component" value="Unassembled WGS sequence"/>
</dbReference>
<organism evidence="4 5">
    <name type="scientific">Prorocentrum cordatum</name>
    <dbReference type="NCBI Taxonomy" id="2364126"/>
    <lineage>
        <taxon>Eukaryota</taxon>
        <taxon>Sar</taxon>
        <taxon>Alveolata</taxon>
        <taxon>Dinophyceae</taxon>
        <taxon>Prorocentrales</taxon>
        <taxon>Prorocentraceae</taxon>
        <taxon>Prorocentrum</taxon>
    </lineage>
</organism>
<name>A0ABN9U566_9DINO</name>
<dbReference type="SUPFAM" id="SSF103511">
    <property type="entry name" value="Chlorophyll a-b binding protein"/>
    <property type="match status" value="1"/>
</dbReference>
<keyword evidence="3" id="KW-0934">Plastid</keyword>
<accession>A0ABN9U566</accession>
<keyword evidence="5" id="KW-1185">Reference proteome</keyword>
<evidence type="ECO:0000256" key="1">
    <source>
        <dbReference type="ARBA" id="ARBA00004229"/>
    </source>
</evidence>
<comment type="subcellular location">
    <subcellularLocation>
        <location evidence="1">Plastid</location>
        <location evidence="1">Chloroplast</location>
    </subcellularLocation>
</comment>
<gene>
    <name evidence="4" type="ORF">PCOR1329_LOCUS44454</name>
</gene>
<evidence type="ECO:0000256" key="2">
    <source>
        <dbReference type="ARBA" id="ARBA00022528"/>
    </source>
</evidence>
<feature type="non-terminal residue" evidence="4">
    <location>
        <position position="1"/>
    </location>
</feature>
<keyword evidence="2" id="KW-0150">Chloroplast</keyword>
<reference evidence="4" key="1">
    <citation type="submission" date="2023-10" db="EMBL/GenBank/DDBJ databases">
        <authorList>
            <person name="Chen Y."/>
            <person name="Shah S."/>
            <person name="Dougan E. K."/>
            <person name="Thang M."/>
            <person name="Chan C."/>
        </authorList>
    </citation>
    <scope>NUCLEOTIDE SEQUENCE [LARGE SCALE GENOMIC DNA]</scope>
</reference>
<evidence type="ECO:0000313" key="4">
    <source>
        <dbReference type="EMBL" id="CAK0852778.1"/>
    </source>
</evidence>
<dbReference type="Pfam" id="PF00504">
    <property type="entry name" value="Chloroa_b-bind"/>
    <property type="match status" value="1"/>
</dbReference>
<evidence type="ECO:0000313" key="5">
    <source>
        <dbReference type="Proteomes" id="UP001189429"/>
    </source>
</evidence>
<evidence type="ECO:0008006" key="6">
    <source>
        <dbReference type="Google" id="ProtNLM"/>
    </source>
</evidence>
<evidence type="ECO:0000256" key="3">
    <source>
        <dbReference type="ARBA" id="ARBA00022640"/>
    </source>
</evidence>
<sequence>VPEYFRWPGYVSPSQEIKFADLPNGFAALKAMPADGWAQIGVFIAFLELFPLRQEKDRAPGDFPTCGRLGVPWFFVRGAGSDTSGVNNSDPVANRRGLDSEINNGRLAMVAITGMAFQNGVTGTTGPEMWFP</sequence>
<protein>
    <recommendedName>
        <fullName evidence="6">Chlorophyll a-b binding protein, chloroplastic</fullName>
    </recommendedName>
</protein>
<proteinExistence type="predicted"/>
<dbReference type="InterPro" id="IPR022796">
    <property type="entry name" value="Chloroa_b-bind"/>
</dbReference>
<dbReference type="Gene3D" id="1.10.3460.10">
    <property type="entry name" value="Chlorophyll a/b binding protein domain"/>
    <property type="match status" value="1"/>
</dbReference>